<proteinExistence type="predicted"/>
<dbReference type="EMBL" id="DS999411">
    <property type="protein sequence ID" value="EED34900.1"/>
    <property type="molecule type" value="Genomic_DNA"/>
</dbReference>
<protein>
    <submittedName>
        <fullName evidence="2">Uncharacterized protein</fullName>
    </submittedName>
</protein>
<evidence type="ECO:0000256" key="1">
    <source>
        <dbReference type="SAM" id="MobiDB-lite"/>
    </source>
</evidence>
<organism evidence="2 3">
    <name type="scientific">Luminiphilus syltensis NOR5-1B</name>
    <dbReference type="NCBI Taxonomy" id="565045"/>
    <lineage>
        <taxon>Bacteria</taxon>
        <taxon>Pseudomonadati</taxon>
        <taxon>Pseudomonadota</taxon>
        <taxon>Gammaproteobacteria</taxon>
        <taxon>Cellvibrionales</taxon>
        <taxon>Halieaceae</taxon>
        <taxon>Luminiphilus</taxon>
    </lineage>
</organism>
<dbReference type="AlphaFoldDB" id="B8KVM3"/>
<evidence type="ECO:0000313" key="2">
    <source>
        <dbReference type="EMBL" id="EED34900.1"/>
    </source>
</evidence>
<keyword evidence="3" id="KW-1185">Reference proteome</keyword>
<evidence type="ECO:0000313" key="3">
    <source>
        <dbReference type="Proteomes" id="UP000004699"/>
    </source>
</evidence>
<name>B8KVM3_9GAMM</name>
<gene>
    <name evidence="2" type="ORF">NOR51B_840</name>
</gene>
<dbReference type="HOGENOM" id="CLU_3235669_0_0_6"/>
<accession>B8KVM3</accession>
<dbReference type="Proteomes" id="UP000004699">
    <property type="component" value="Unassembled WGS sequence"/>
</dbReference>
<feature type="region of interest" description="Disordered" evidence="1">
    <location>
        <begin position="1"/>
        <end position="43"/>
    </location>
</feature>
<reference evidence="3" key="1">
    <citation type="journal article" date="2013" name="BMC Microbiol.">
        <title>Taxonomy and evolution of bacteriochlorophyll a-containing members of the OM60/NOR5 clade of marine gammaproteobacteria: description of Luminiphilus syltensis gen. nov., sp. nov., reclassification of Haliea rubra as Pseudohaliea rubra gen. nov., comb. nov., and emendation of Chromatocurvus halotolerans.</title>
        <authorList>
            <person name="Spring S."/>
            <person name="Riedel T."/>
            <person name="Sproer C."/>
            <person name="Yan S."/>
            <person name="Harder J."/>
            <person name="Fuchs B.M."/>
        </authorList>
    </citation>
    <scope>NUCLEOTIDE SEQUENCE [LARGE SCALE GENOMIC DNA]</scope>
    <source>
        <strain evidence="3">NOR51-B</strain>
    </source>
</reference>
<sequence>MTPETARSGLNPDEPNGSEEAGLRVSMPVRSLRDRLRRKSGVA</sequence>